<dbReference type="GO" id="GO:0005230">
    <property type="term" value="F:extracellular ligand-gated monoatomic ion channel activity"/>
    <property type="evidence" value="ECO:0007669"/>
    <property type="project" value="InterPro"/>
</dbReference>
<name>A0AAV5TYZ6_9BILA</name>
<evidence type="ECO:0000259" key="1">
    <source>
        <dbReference type="Pfam" id="PF02931"/>
    </source>
</evidence>
<dbReference type="Gene3D" id="2.70.170.10">
    <property type="entry name" value="Neurotransmitter-gated ion-channel ligand-binding domain"/>
    <property type="match status" value="1"/>
</dbReference>
<comment type="caution">
    <text evidence="2">The sequence shown here is derived from an EMBL/GenBank/DDBJ whole genome shotgun (WGS) entry which is preliminary data.</text>
</comment>
<dbReference type="EMBL" id="BTSX01000005">
    <property type="protein sequence ID" value="GMS99303.1"/>
    <property type="molecule type" value="Genomic_DNA"/>
</dbReference>
<gene>
    <name evidence="2" type="ORF">PENTCL1PPCAC_21478</name>
</gene>
<feature type="non-terminal residue" evidence="2">
    <location>
        <position position="1"/>
    </location>
</feature>
<proteinExistence type="predicted"/>
<dbReference type="GO" id="GO:0016020">
    <property type="term" value="C:membrane"/>
    <property type="evidence" value="ECO:0007669"/>
    <property type="project" value="InterPro"/>
</dbReference>
<dbReference type="SUPFAM" id="SSF63712">
    <property type="entry name" value="Nicotinic receptor ligand binding domain-like"/>
    <property type="match status" value="1"/>
</dbReference>
<organism evidence="2 3">
    <name type="scientific">Pristionchus entomophagus</name>
    <dbReference type="NCBI Taxonomy" id="358040"/>
    <lineage>
        <taxon>Eukaryota</taxon>
        <taxon>Metazoa</taxon>
        <taxon>Ecdysozoa</taxon>
        <taxon>Nematoda</taxon>
        <taxon>Chromadorea</taxon>
        <taxon>Rhabditida</taxon>
        <taxon>Rhabditina</taxon>
        <taxon>Diplogasteromorpha</taxon>
        <taxon>Diplogasteroidea</taxon>
        <taxon>Neodiplogasteridae</taxon>
        <taxon>Pristionchus</taxon>
    </lineage>
</organism>
<dbReference type="InterPro" id="IPR036734">
    <property type="entry name" value="Neur_chan_lig-bd_sf"/>
</dbReference>
<feature type="domain" description="Neurotransmitter-gated ion-channel ligand-binding" evidence="1">
    <location>
        <begin position="6"/>
        <end position="110"/>
    </location>
</feature>
<evidence type="ECO:0000313" key="2">
    <source>
        <dbReference type="EMBL" id="GMS99303.1"/>
    </source>
</evidence>
<dbReference type="Proteomes" id="UP001432027">
    <property type="component" value="Unassembled WGS sequence"/>
</dbReference>
<sequence>PQASPYVSRLKNPSHSSTSLSVAFRLTQAVIASVNERDDSITVLVSANYKWHDPRLVWNPSEHDGITAISMRSDAVWKPDVYPCESFKVINVLKRVIPNVVIHHDGGVALDTYQM</sequence>
<dbReference type="Pfam" id="PF02931">
    <property type="entry name" value="Neur_chan_LBD"/>
    <property type="match status" value="1"/>
</dbReference>
<dbReference type="InterPro" id="IPR006202">
    <property type="entry name" value="Neur_chan_lig-bd"/>
</dbReference>
<evidence type="ECO:0000313" key="3">
    <source>
        <dbReference type="Proteomes" id="UP001432027"/>
    </source>
</evidence>
<reference evidence="2" key="1">
    <citation type="submission" date="2023-10" db="EMBL/GenBank/DDBJ databases">
        <title>Genome assembly of Pristionchus species.</title>
        <authorList>
            <person name="Yoshida K."/>
            <person name="Sommer R.J."/>
        </authorList>
    </citation>
    <scope>NUCLEOTIDE SEQUENCE</scope>
    <source>
        <strain evidence="2">RS0144</strain>
    </source>
</reference>
<dbReference type="AlphaFoldDB" id="A0AAV5TYZ6"/>
<keyword evidence="3" id="KW-1185">Reference proteome</keyword>
<protein>
    <recommendedName>
        <fullName evidence="1">Neurotransmitter-gated ion-channel ligand-binding domain-containing protein</fullName>
    </recommendedName>
</protein>
<accession>A0AAV5TYZ6</accession>
<feature type="non-terminal residue" evidence="2">
    <location>
        <position position="115"/>
    </location>
</feature>